<comment type="subcellular location">
    <subcellularLocation>
        <location evidence="3 16 17">Cell membrane</location>
        <topology evidence="3 16 17">Single-pass membrane protein</topology>
    </subcellularLocation>
</comment>
<dbReference type="GO" id="GO:0008948">
    <property type="term" value="F:oxaloacetate decarboxylase activity"/>
    <property type="evidence" value="ECO:0007669"/>
    <property type="project" value="UniProtKB-UniRule"/>
</dbReference>
<evidence type="ECO:0000313" key="19">
    <source>
        <dbReference type="EMBL" id="ALU42826.1"/>
    </source>
</evidence>
<keyword evidence="14 16" id="KW-0739">Sodium transport</keyword>
<proteinExistence type="inferred from homology"/>
<evidence type="ECO:0000256" key="9">
    <source>
        <dbReference type="ARBA" id="ARBA00022967"/>
    </source>
</evidence>
<accession>A0A0L0ETY8</accession>
<dbReference type="Proteomes" id="UP000036850">
    <property type="component" value="Unassembled WGS sequence"/>
</dbReference>
<keyword evidence="10 16" id="KW-1133">Transmembrane helix</keyword>
<reference evidence="19 22" key="3">
    <citation type="submission" date="2015-12" db="EMBL/GenBank/DDBJ databases">
        <title>Complete genome sequence of Pseudoalteromonas rubra SCSIO 6842, harboring a conjugative plasmid.</title>
        <authorList>
            <person name="Li B."/>
            <person name="Wang X."/>
        </authorList>
    </citation>
    <scope>NUCLEOTIDE SEQUENCE [LARGE SCALE GENOMIC DNA]</scope>
    <source>
        <strain evidence="19 22">SCSIO 6842</strain>
    </source>
</reference>
<evidence type="ECO:0000256" key="6">
    <source>
        <dbReference type="ARBA" id="ARBA00022448"/>
    </source>
</evidence>
<dbReference type="GO" id="GO:0015451">
    <property type="term" value="F:decarboxylation-driven active transmembrane transporter activity"/>
    <property type="evidence" value="ECO:0007669"/>
    <property type="project" value="UniProtKB-EC"/>
</dbReference>
<name>A0A0L0ETY8_9GAMM</name>
<keyword evidence="13 16" id="KW-0472">Membrane</keyword>
<dbReference type="AlphaFoldDB" id="A0A0L0ETY8"/>
<comment type="subunit">
    <text evidence="5 16">Heterotrimer of an alpha, a beta and a gamma subunit.</text>
</comment>
<protein>
    <recommendedName>
        <fullName evidence="16">Probable oxaloacetate decarboxylase gamma chain</fullName>
        <ecNumber evidence="16">7.2.4.2</ecNumber>
    </recommendedName>
</protein>
<evidence type="ECO:0000256" key="18">
    <source>
        <dbReference type="SAM" id="MobiDB-lite"/>
    </source>
</evidence>
<dbReference type="InterPro" id="IPR023424">
    <property type="entry name" value="OadG"/>
</dbReference>
<dbReference type="PATRIC" id="fig|43658.6.peg.5045"/>
<evidence type="ECO:0000256" key="17">
    <source>
        <dbReference type="RuleBase" id="RU004278"/>
    </source>
</evidence>
<keyword evidence="9 16" id="KW-1278">Translocase</keyword>
<evidence type="ECO:0000256" key="3">
    <source>
        <dbReference type="ARBA" id="ARBA00004162"/>
    </source>
</evidence>
<evidence type="ECO:0000313" key="20">
    <source>
        <dbReference type="EMBL" id="KNC67947.1"/>
    </source>
</evidence>
<evidence type="ECO:0000256" key="1">
    <source>
        <dbReference type="ARBA" id="ARBA00001959"/>
    </source>
</evidence>
<dbReference type="NCBIfam" id="TIGR01195">
    <property type="entry name" value="oadG_fam"/>
    <property type="match status" value="1"/>
</dbReference>
<evidence type="ECO:0000256" key="14">
    <source>
        <dbReference type="ARBA" id="ARBA00023201"/>
    </source>
</evidence>
<evidence type="ECO:0000256" key="16">
    <source>
        <dbReference type="HAMAP-Rule" id="MF_00404"/>
    </source>
</evidence>
<dbReference type="Pfam" id="PF04277">
    <property type="entry name" value="OAD_gamma"/>
    <property type="match status" value="1"/>
</dbReference>
<keyword evidence="11 16" id="KW-0915">Sodium</keyword>
<evidence type="ECO:0000256" key="4">
    <source>
        <dbReference type="ARBA" id="ARBA00005844"/>
    </source>
</evidence>
<gene>
    <name evidence="16" type="primary">oadG</name>
    <name evidence="20" type="ORF">AC626_07620</name>
    <name evidence="19" type="ORF">AT705_07620</name>
</gene>
<evidence type="ECO:0000256" key="5">
    <source>
        <dbReference type="ARBA" id="ARBA00011869"/>
    </source>
</evidence>
<evidence type="ECO:0000256" key="7">
    <source>
        <dbReference type="ARBA" id="ARBA00022475"/>
    </source>
</evidence>
<comment type="similarity">
    <text evidence="4 16 17">Belongs to the OadG family.</text>
</comment>
<keyword evidence="7 16" id="KW-1003">Cell membrane</keyword>
<evidence type="ECO:0000256" key="15">
    <source>
        <dbReference type="ARBA" id="ARBA00048176"/>
    </source>
</evidence>
<evidence type="ECO:0000313" key="21">
    <source>
        <dbReference type="Proteomes" id="UP000036850"/>
    </source>
</evidence>
<evidence type="ECO:0000256" key="2">
    <source>
        <dbReference type="ARBA" id="ARBA00003002"/>
    </source>
</evidence>
<evidence type="ECO:0000256" key="13">
    <source>
        <dbReference type="ARBA" id="ARBA00023136"/>
    </source>
</evidence>
<evidence type="ECO:0000313" key="22">
    <source>
        <dbReference type="Proteomes" id="UP000069015"/>
    </source>
</evidence>
<evidence type="ECO:0000256" key="11">
    <source>
        <dbReference type="ARBA" id="ARBA00023053"/>
    </source>
</evidence>
<dbReference type="KEGG" id="prr:AT705_07620"/>
<feature type="transmembrane region" description="Helical" evidence="16 17">
    <location>
        <begin position="6"/>
        <end position="32"/>
    </location>
</feature>
<dbReference type="NCBIfam" id="NF040909">
    <property type="entry name" value="OadG_rel_small"/>
    <property type="match status" value="1"/>
</dbReference>
<keyword evidence="6 16" id="KW-0813">Transport</keyword>
<organism evidence="20 21">
    <name type="scientific">Pseudoalteromonas rubra</name>
    <dbReference type="NCBI Taxonomy" id="43658"/>
    <lineage>
        <taxon>Bacteria</taxon>
        <taxon>Pseudomonadati</taxon>
        <taxon>Pseudomonadota</taxon>
        <taxon>Gammaproteobacteria</taxon>
        <taxon>Alteromonadales</taxon>
        <taxon>Pseudoalteromonadaceae</taxon>
        <taxon>Pseudoalteromonas</taxon>
    </lineage>
</organism>
<reference evidence="21" key="1">
    <citation type="submission" date="2015-07" db="EMBL/GenBank/DDBJ databases">
        <title>Draft genome sequence of a Pseudoalteromonas rubra strain, OCN096, isolated from Kaneohe Bay, Oahu, Hawaii.</title>
        <authorList>
            <person name="Beurmann S."/>
            <person name="Ushijima B."/>
            <person name="Belcaid M."/>
            <person name="Callahan S.M."/>
            <person name="Aeby G.S."/>
        </authorList>
    </citation>
    <scope>NUCLEOTIDE SEQUENCE [LARGE SCALE GENOMIC DNA]</scope>
    <source>
        <strain evidence="21">OCN096</strain>
    </source>
</reference>
<dbReference type="EMBL" id="LFZX01000042">
    <property type="protein sequence ID" value="KNC67947.1"/>
    <property type="molecule type" value="Genomic_DNA"/>
</dbReference>
<dbReference type="GO" id="GO:0036376">
    <property type="term" value="P:sodium ion export across plasma membrane"/>
    <property type="evidence" value="ECO:0007669"/>
    <property type="project" value="InterPro"/>
</dbReference>
<evidence type="ECO:0000256" key="8">
    <source>
        <dbReference type="ARBA" id="ARBA00022692"/>
    </source>
</evidence>
<reference evidence="20" key="2">
    <citation type="submission" date="2015-07" db="EMBL/GenBank/DDBJ databases">
        <title>MeaNS - Measles Nucleotide Surveillance Program.</title>
        <authorList>
            <person name="Tran T."/>
            <person name="Druce J."/>
        </authorList>
    </citation>
    <scope>NUCLEOTIDE SEQUENCE</scope>
    <source>
        <strain evidence="20">OCN096</strain>
    </source>
</reference>
<sequence length="87" mass="9174">MDITALLAQAASLMLTGMVGVFVFLSILIVAVKGLSKFAAPKEAQTQPSSRATRSQASDAGKIPGEHLAAISAAISQYRNQHFQSEK</sequence>
<dbReference type="InterPro" id="IPR005899">
    <property type="entry name" value="Na_pump_deCOase"/>
</dbReference>
<dbReference type="RefSeq" id="WP_049864034.1">
    <property type="nucleotide sequence ID" value="NZ_CP013611.1"/>
</dbReference>
<comment type="catalytic activity">
    <reaction evidence="15 16 17">
        <text>oxaloacetate + 2 Na(+)(in) + H(+) = pyruvate + 2 Na(+)(out) + CO2</text>
        <dbReference type="Rhea" id="RHEA:57724"/>
        <dbReference type="ChEBI" id="CHEBI:15361"/>
        <dbReference type="ChEBI" id="CHEBI:15378"/>
        <dbReference type="ChEBI" id="CHEBI:16452"/>
        <dbReference type="ChEBI" id="CHEBI:16526"/>
        <dbReference type="ChEBI" id="CHEBI:29101"/>
        <dbReference type="EC" id="7.2.4.2"/>
    </reaction>
</comment>
<keyword evidence="12 16" id="KW-0406">Ion transport</keyword>
<comment type="function">
    <text evidence="2 16 17">Catalyzes the decarboxylation of oxaloacetate coupled to Na(+) translocation.</text>
</comment>
<dbReference type="EMBL" id="CP013611">
    <property type="protein sequence ID" value="ALU42826.1"/>
    <property type="molecule type" value="Genomic_DNA"/>
</dbReference>
<dbReference type="HAMAP" id="MF_00404">
    <property type="entry name" value="OadG"/>
    <property type="match status" value="1"/>
</dbReference>
<dbReference type="EC" id="7.2.4.2" evidence="16"/>
<feature type="region of interest" description="Disordered" evidence="18">
    <location>
        <begin position="40"/>
        <end position="61"/>
    </location>
</feature>
<evidence type="ECO:0000256" key="12">
    <source>
        <dbReference type="ARBA" id="ARBA00023065"/>
    </source>
</evidence>
<dbReference type="GO" id="GO:0015081">
    <property type="term" value="F:sodium ion transmembrane transporter activity"/>
    <property type="evidence" value="ECO:0007669"/>
    <property type="project" value="UniProtKB-UniRule"/>
</dbReference>
<dbReference type="Proteomes" id="UP000069015">
    <property type="component" value="Chromosome 1"/>
</dbReference>
<comment type="cofactor">
    <cofactor evidence="1 16 17">
        <name>Na(+)</name>
        <dbReference type="ChEBI" id="CHEBI:29101"/>
    </cofactor>
</comment>
<feature type="compositionally biased region" description="Polar residues" evidence="18">
    <location>
        <begin position="44"/>
        <end position="58"/>
    </location>
</feature>
<dbReference type="GO" id="GO:0005886">
    <property type="term" value="C:plasma membrane"/>
    <property type="evidence" value="ECO:0007669"/>
    <property type="project" value="UniProtKB-SubCell"/>
</dbReference>
<keyword evidence="8 16" id="KW-0812">Transmembrane</keyword>
<evidence type="ECO:0000256" key="10">
    <source>
        <dbReference type="ARBA" id="ARBA00022989"/>
    </source>
</evidence>
<dbReference type="OrthoDB" id="6215597at2"/>